<dbReference type="InterPro" id="IPR038718">
    <property type="entry name" value="SNF2-like_sf"/>
</dbReference>
<dbReference type="Gene3D" id="3.30.40.10">
    <property type="entry name" value="Zinc/RING finger domain, C3HC4 (zinc finger)"/>
    <property type="match status" value="1"/>
</dbReference>
<dbReference type="GO" id="GO:0004386">
    <property type="term" value="F:helicase activity"/>
    <property type="evidence" value="ECO:0007669"/>
    <property type="project" value="UniProtKB-KW"/>
</dbReference>
<dbReference type="CDD" id="cd18793">
    <property type="entry name" value="SF2_C_SNF"/>
    <property type="match status" value="1"/>
</dbReference>
<dbReference type="InterPro" id="IPR000330">
    <property type="entry name" value="SNF2_N"/>
</dbReference>
<dbReference type="InterPro" id="IPR013083">
    <property type="entry name" value="Znf_RING/FYVE/PHD"/>
</dbReference>
<name>A0ABM0X5R5_CAMSA</name>
<dbReference type="InterPro" id="IPR049730">
    <property type="entry name" value="SNF2/RAD54-like_C"/>
</dbReference>
<dbReference type="Pfam" id="PF00271">
    <property type="entry name" value="Helicase_C"/>
    <property type="match status" value="1"/>
</dbReference>
<keyword evidence="5" id="KW-0378">Hydrolase</keyword>
<evidence type="ECO:0000256" key="6">
    <source>
        <dbReference type="ARBA" id="ARBA00022806"/>
    </source>
</evidence>
<dbReference type="PROSITE" id="PS51194">
    <property type="entry name" value="HELICASE_CTER"/>
    <property type="match status" value="1"/>
</dbReference>
<proteinExistence type="inferred from homology"/>
<keyword evidence="4 9" id="KW-0863">Zinc-finger</keyword>
<evidence type="ECO:0000256" key="4">
    <source>
        <dbReference type="ARBA" id="ARBA00022771"/>
    </source>
</evidence>
<evidence type="ECO:0000256" key="7">
    <source>
        <dbReference type="ARBA" id="ARBA00022833"/>
    </source>
</evidence>
<dbReference type="SMART" id="SM00490">
    <property type="entry name" value="HELICc"/>
    <property type="match status" value="1"/>
</dbReference>
<feature type="domain" description="Helicase ATP-binding" evidence="11">
    <location>
        <begin position="91"/>
        <end position="271"/>
    </location>
</feature>
<evidence type="ECO:0000259" key="12">
    <source>
        <dbReference type="PROSITE" id="PS51194"/>
    </source>
</evidence>
<evidence type="ECO:0000256" key="3">
    <source>
        <dbReference type="ARBA" id="ARBA00022741"/>
    </source>
</evidence>
<dbReference type="Gene3D" id="3.40.50.300">
    <property type="entry name" value="P-loop containing nucleotide triphosphate hydrolases"/>
    <property type="match status" value="1"/>
</dbReference>
<dbReference type="InterPro" id="IPR050628">
    <property type="entry name" value="SNF2_RAD54_helicase_TF"/>
</dbReference>
<reference evidence="14" key="2">
    <citation type="submission" date="2025-08" db="UniProtKB">
        <authorList>
            <consortium name="RefSeq"/>
        </authorList>
    </citation>
    <scope>IDENTIFICATION</scope>
    <source>
        <tissue evidence="14">Leaf</tissue>
    </source>
</reference>
<dbReference type="PROSITE" id="PS00518">
    <property type="entry name" value="ZF_RING_1"/>
    <property type="match status" value="1"/>
</dbReference>
<dbReference type="InterPro" id="IPR017907">
    <property type="entry name" value="Znf_RING_CS"/>
</dbReference>
<evidence type="ECO:0000259" key="11">
    <source>
        <dbReference type="PROSITE" id="PS51192"/>
    </source>
</evidence>
<keyword evidence="7" id="KW-0862">Zinc</keyword>
<evidence type="ECO:0000256" key="1">
    <source>
        <dbReference type="ARBA" id="ARBA00008438"/>
    </source>
</evidence>
<feature type="domain" description="Helicase C-terminal" evidence="12">
    <location>
        <begin position="521"/>
        <end position="686"/>
    </location>
</feature>
<keyword evidence="13" id="KW-1185">Reference proteome</keyword>
<comment type="similarity">
    <text evidence="1">Belongs to the SNF2/RAD54 helicase family. RAD16 subfamily.</text>
</comment>
<keyword evidence="3" id="KW-0547">Nucleotide-binding</keyword>
<accession>A0ABM0X5R5</accession>
<dbReference type="SUPFAM" id="SSF52540">
    <property type="entry name" value="P-loop containing nucleoside triphosphate hydrolases"/>
    <property type="match status" value="2"/>
</dbReference>
<dbReference type="Pfam" id="PF14634">
    <property type="entry name" value="zf-RING_5"/>
    <property type="match status" value="1"/>
</dbReference>
<dbReference type="PROSITE" id="PS51192">
    <property type="entry name" value="HELICASE_ATP_BIND_1"/>
    <property type="match status" value="1"/>
</dbReference>
<dbReference type="PANTHER" id="PTHR45626">
    <property type="entry name" value="TRANSCRIPTION TERMINATION FACTOR 2-RELATED"/>
    <property type="match status" value="1"/>
</dbReference>
<dbReference type="Pfam" id="PF00176">
    <property type="entry name" value="SNF2-rel_dom"/>
    <property type="match status" value="1"/>
</dbReference>
<keyword evidence="6 14" id="KW-0347">Helicase</keyword>
<keyword evidence="8" id="KW-0067">ATP-binding</keyword>
<evidence type="ECO:0000256" key="8">
    <source>
        <dbReference type="ARBA" id="ARBA00022840"/>
    </source>
</evidence>
<dbReference type="Proteomes" id="UP000694864">
    <property type="component" value="Chromosome 3"/>
</dbReference>
<dbReference type="InterPro" id="IPR014001">
    <property type="entry name" value="Helicase_ATP-bd"/>
</dbReference>
<keyword evidence="2" id="KW-0479">Metal-binding</keyword>
<dbReference type="InterPro" id="IPR001650">
    <property type="entry name" value="Helicase_C-like"/>
</dbReference>
<dbReference type="SMART" id="SM00184">
    <property type="entry name" value="RING"/>
    <property type="match status" value="1"/>
</dbReference>
<evidence type="ECO:0000313" key="13">
    <source>
        <dbReference type="Proteomes" id="UP000694864"/>
    </source>
</evidence>
<gene>
    <name evidence="14" type="primary">LOC104759988</name>
</gene>
<organism evidence="13 14">
    <name type="scientific">Camelina sativa</name>
    <name type="common">False flax</name>
    <name type="synonym">Myagrum sativum</name>
    <dbReference type="NCBI Taxonomy" id="90675"/>
    <lineage>
        <taxon>Eukaryota</taxon>
        <taxon>Viridiplantae</taxon>
        <taxon>Streptophyta</taxon>
        <taxon>Embryophyta</taxon>
        <taxon>Tracheophyta</taxon>
        <taxon>Spermatophyta</taxon>
        <taxon>Magnoliopsida</taxon>
        <taxon>eudicotyledons</taxon>
        <taxon>Gunneridae</taxon>
        <taxon>Pentapetalae</taxon>
        <taxon>rosids</taxon>
        <taxon>malvids</taxon>
        <taxon>Brassicales</taxon>
        <taxon>Brassicaceae</taxon>
        <taxon>Camelineae</taxon>
        <taxon>Camelina</taxon>
    </lineage>
</organism>
<dbReference type="SMART" id="SM00487">
    <property type="entry name" value="DEXDc"/>
    <property type="match status" value="1"/>
</dbReference>
<dbReference type="InterPro" id="IPR001841">
    <property type="entry name" value="Znf_RING"/>
</dbReference>
<dbReference type="PROSITE" id="PS50089">
    <property type="entry name" value="ZF_RING_2"/>
    <property type="match status" value="1"/>
</dbReference>
<dbReference type="GeneID" id="104759988"/>
<evidence type="ECO:0000256" key="2">
    <source>
        <dbReference type="ARBA" id="ARBA00022723"/>
    </source>
</evidence>
<feature type="domain" description="RING-type" evidence="10">
    <location>
        <begin position="441"/>
        <end position="481"/>
    </location>
</feature>
<evidence type="ECO:0000256" key="9">
    <source>
        <dbReference type="PROSITE-ProRule" id="PRU00175"/>
    </source>
</evidence>
<dbReference type="SUPFAM" id="SSF57850">
    <property type="entry name" value="RING/U-box"/>
    <property type="match status" value="1"/>
</dbReference>
<dbReference type="RefSeq" id="XP_010481151.1">
    <property type="nucleotide sequence ID" value="XM_010482849.2"/>
</dbReference>
<protein>
    <submittedName>
        <fullName evidence="14">ATP-dependent helicase rhp16</fullName>
    </submittedName>
</protein>
<dbReference type="CDD" id="cd18008">
    <property type="entry name" value="DEXDc_SHPRH-like"/>
    <property type="match status" value="1"/>
</dbReference>
<dbReference type="PANTHER" id="PTHR45626:SF12">
    <property type="entry name" value="DNA REPAIR PROTEIN RAD16"/>
    <property type="match status" value="1"/>
</dbReference>
<evidence type="ECO:0000313" key="14">
    <source>
        <dbReference type="RefSeq" id="XP_010481151.1"/>
    </source>
</evidence>
<evidence type="ECO:0000256" key="5">
    <source>
        <dbReference type="ARBA" id="ARBA00022801"/>
    </source>
</evidence>
<reference evidence="13" key="1">
    <citation type="journal article" date="2014" name="Nat. Commun.">
        <title>The emerging biofuel crop Camelina sativa retains a highly undifferentiated hexaploid genome structure.</title>
        <authorList>
            <person name="Kagale S."/>
            <person name="Koh C."/>
            <person name="Nixon J."/>
            <person name="Bollina V."/>
            <person name="Clarke W.E."/>
            <person name="Tuteja R."/>
            <person name="Spillane C."/>
            <person name="Robinson S.J."/>
            <person name="Links M.G."/>
            <person name="Clarke C."/>
            <person name="Higgins E.E."/>
            <person name="Huebert T."/>
            <person name="Sharpe A.G."/>
            <person name="Parkin I.A."/>
        </authorList>
    </citation>
    <scope>NUCLEOTIDE SEQUENCE [LARGE SCALE GENOMIC DNA]</scope>
    <source>
        <strain evidence="13">cv. DH55</strain>
    </source>
</reference>
<evidence type="ECO:0000259" key="10">
    <source>
        <dbReference type="PROSITE" id="PS50089"/>
    </source>
</evidence>
<dbReference type="InterPro" id="IPR027417">
    <property type="entry name" value="P-loop_NTPase"/>
</dbReference>
<dbReference type="Gene3D" id="3.40.50.10810">
    <property type="entry name" value="Tandem AAA-ATPase domain"/>
    <property type="match status" value="1"/>
</dbReference>
<sequence length="695" mass="78204">MELRSHKNAILPVTSSGDGEVNANDYILRSNANTKGKWQILREDAQGWIDRHMAAEGLAFDQQNAVTADPPPDLIMPLLRYQKEFLAWASKHELSHVRGGILADEMGMGKTIQAISLVLGRRLADRALFRKPVGCTLVLCPPVALSQWLDEISRLTSPGSTKVLVYHGAKRANIVKEFMNCDFVLTTYSTLEFESRAIRKNAGVDTRESPLHSIKWNRIILDEAHGIKNALSHTAKTVFALEATYRWALSGTPLQNHIGELYSLIRFLRVYPYSYIFCKKCDCQVLDLSARESCLRCRHYAVQHVCWWRKIVAEPIRIYGSLERGKRANILLKHKVLNEIFLRRTKLGRAADLALPLRIISLRRDALDTAEADYYESLYKDSQAKFNTYVQAGTLMNNYANIFGLLTRLRQAVNHPHLVVHSSSSGANTNLLDENKNEQECGVCHDPAKDYFVTSCAHVLCDSCLVGSPTSLGKVICPTCSKLVSVDWKPKADTEHQTSKTKLKGFRASSILNRINLNCFQTSTKIEALREEIRFMVERDGSAKAIVFSQFTSFLDLISYALGKSGVSYVKVVGGMSRAARDAAVNKFKEDKNCRIFLTGLKTGGVALNLTAASHVFMMDPWWNPAAERQAQDRIHRIGQYKPIRVVRFIMEKTVEERILTLQKKKEELFESTVGDSDEGAVPKLSEDDIRSLFA</sequence>